<dbReference type="InterPro" id="IPR029012">
    <property type="entry name" value="Helix_hairpin_bin_sf"/>
</dbReference>
<dbReference type="GO" id="GO:0006623">
    <property type="term" value="P:protein targeting to vacuole"/>
    <property type="evidence" value="ECO:0007669"/>
    <property type="project" value="TreeGrafter"/>
</dbReference>
<dbReference type="GO" id="GO:0043162">
    <property type="term" value="P:ubiquitin-dependent protein catabolic process via the multivesicular body sorting pathway"/>
    <property type="evidence" value="ECO:0007669"/>
    <property type="project" value="TreeGrafter"/>
</dbReference>
<dbReference type="SUPFAM" id="SSF140111">
    <property type="entry name" value="Endosomal sorting complex assembly domain"/>
    <property type="match status" value="1"/>
</dbReference>
<gene>
    <name evidence="9" type="primary">VPS37A</name>
</gene>
<evidence type="ECO:0000256" key="4">
    <source>
        <dbReference type="ARBA" id="ARBA00022753"/>
    </source>
</evidence>
<comment type="subcellular location">
    <subcellularLocation>
        <location evidence="1">Late endosome membrane</location>
        <topology evidence="1">Peripheral membrane protein</topology>
    </subcellularLocation>
</comment>
<dbReference type="Gene3D" id="3.10.110.10">
    <property type="entry name" value="Ubiquitin Conjugating Enzyme"/>
    <property type="match status" value="1"/>
</dbReference>
<sequence>MSWFFNPSKGSRPLAPLTSLQQQRQRQIDSLKACHSSIAEIQKDVEYRLPITIKNLTININILLPPQFPQEKPHISVYPPIRHHLVDKQGVNITCPLVNNFTMHSDLGKIVQSLLDEFWKNPPTVAPKSGSFPYLFSSPSGIPPYPHSGFPFLPSYPTQETNRSVPVSDPVPAIYSTAKAPAPSSGLITELPLPVPTSEVGINGFTYKMPELPDKFPELLELSVPQLSEMMEQEDFLLEQFVNLPQLKQIITDKEDLVKNIEDLARKNLHLEPILEAKRQALLDKYELLTQMKAAFEKKLQRQHELSESCSLSALQARLKVAAHEAEEESDNIAENFLEGKTDMDDFLSTFMEKRTSCHSRRAKEEKLQHAISLHSQYHAPL</sequence>
<comment type="function">
    <text evidence="6">Component of the ESCRT-I complex, a regulator of vesicular trafficking process. Required for the sorting of endocytic ubiquitinated cargos into multivesicular bodies. May be involved in cell growth and differentiation.</text>
</comment>
<dbReference type="PANTHER" id="PTHR13678:SF2">
    <property type="entry name" value="VACUOLAR PROTEIN SORTING-ASSOCIATED PROTEIN 37A"/>
    <property type="match status" value="1"/>
</dbReference>
<protein>
    <submittedName>
        <fullName evidence="9">VPS37A subunit of ESCRT-I</fullName>
    </submittedName>
</protein>
<dbReference type="PANTHER" id="PTHR13678">
    <property type="entry name" value="VACUOLAR PROTEIN SORTING-ASSOCIATED PROTEIN 37"/>
    <property type="match status" value="1"/>
</dbReference>
<evidence type="ECO:0000256" key="1">
    <source>
        <dbReference type="ARBA" id="ARBA00004633"/>
    </source>
</evidence>
<evidence type="ECO:0000256" key="7">
    <source>
        <dbReference type="PROSITE-ProRule" id="PRU00646"/>
    </source>
</evidence>
<evidence type="ECO:0000256" key="2">
    <source>
        <dbReference type="ARBA" id="ARBA00007617"/>
    </source>
</evidence>
<keyword evidence="4" id="KW-0967">Endosome</keyword>
<accession>A0A8C5LUH7</accession>
<reference evidence="9" key="1">
    <citation type="submission" date="2025-08" db="UniProtKB">
        <authorList>
            <consortium name="Ensembl"/>
        </authorList>
    </citation>
    <scope>IDENTIFICATION</scope>
</reference>
<dbReference type="Proteomes" id="UP000694569">
    <property type="component" value="Unplaced"/>
</dbReference>
<dbReference type="Ensembl" id="ENSLLET00000004648.1">
    <property type="protein sequence ID" value="ENSLLEP00000004443.1"/>
    <property type="gene ID" value="ENSLLEG00000002865.1"/>
</dbReference>
<name>A0A8C5LUH7_9ANUR</name>
<dbReference type="InterPro" id="IPR016135">
    <property type="entry name" value="UBQ-conjugating_enzyme/RWD"/>
</dbReference>
<dbReference type="AlphaFoldDB" id="A0A8C5LUH7"/>
<organism evidence="9 10">
    <name type="scientific">Leptobrachium leishanense</name>
    <name type="common">Leishan spiny toad</name>
    <dbReference type="NCBI Taxonomy" id="445787"/>
    <lineage>
        <taxon>Eukaryota</taxon>
        <taxon>Metazoa</taxon>
        <taxon>Chordata</taxon>
        <taxon>Craniata</taxon>
        <taxon>Vertebrata</taxon>
        <taxon>Euteleostomi</taxon>
        <taxon>Amphibia</taxon>
        <taxon>Batrachia</taxon>
        <taxon>Anura</taxon>
        <taxon>Pelobatoidea</taxon>
        <taxon>Megophryidae</taxon>
        <taxon>Leptobrachium</taxon>
    </lineage>
</organism>
<evidence type="ECO:0000256" key="6">
    <source>
        <dbReference type="ARBA" id="ARBA00025010"/>
    </source>
</evidence>
<keyword evidence="10" id="KW-1185">Reference proteome</keyword>
<evidence type="ECO:0000256" key="5">
    <source>
        <dbReference type="ARBA" id="ARBA00022927"/>
    </source>
</evidence>
<keyword evidence="5 7" id="KW-0653">Protein transport</keyword>
<reference evidence="9" key="2">
    <citation type="submission" date="2025-09" db="UniProtKB">
        <authorList>
            <consortium name="Ensembl"/>
        </authorList>
    </citation>
    <scope>IDENTIFICATION</scope>
</reference>
<dbReference type="Pfam" id="PF07200">
    <property type="entry name" value="Mod_r"/>
    <property type="match status" value="1"/>
</dbReference>
<proteinExistence type="inferred from homology"/>
<dbReference type="InterPro" id="IPR009851">
    <property type="entry name" value="Mod_r"/>
</dbReference>
<comment type="similarity">
    <text evidence="2">Belongs to the VPS37 family.</text>
</comment>
<dbReference type="CDD" id="cd11685">
    <property type="entry name" value="UEV_TSG101-like"/>
    <property type="match status" value="1"/>
</dbReference>
<evidence type="ECO:0000256" key="3">
    <source>
        <dbReference type="ARBA" id="ARBA00022448"/>
    </source>
</evidence>
<dbReference type="InterPro" id="IPR037202">
    <property type="entry name" value="ESCRT_assembly_dom"/>
</dbReference>
<dbReference type="GO" id="GO:0031902">
    <property type="term" value="C:late endosome membrane"/>
    <property type="evidence" value="ECO:0007669"/>
    <property type="project" value="UniProtKB-SubCell"/>
</dbReference>
<dbReference type="Gene3D" id="1.10.287.660">
    <property type="entry name" value="Helix hairpin bin"/>
    <property type="match status" value="1"/>
</dbReference>
<dbReference type="SUPFAM" id="SSF54495">
    <property type="entry name" value="UBC-like"/>
    <property type="match status" value="1"/>
</dbReference>
<dbReference type="GO" id="GO:0000813">
    <property type="term" value="C:ESCRT I complex"/>
    <property type="evidence" value="ECO:0007669"/>
    <property type="project" value="UniProtKB-ARBA"/>
</dbReference>
<dbReference type="GeneTree" id="ENSGT00950000183012"/>
<keyword evidence="3 7" id="KW-0813">Transport</keyword>
<evidence type="ECO:0000259" key="8">
    <source>
        <dbReference type="PROSITE" id="PS51314"/>
    </source>
</evidence>
<dbReference type="FunFam" id="1.10.287.660:FF:000002">
    <property type="entry name" value="Vacuolar protein sorting-associated protein 37A"/>
    <property type="match status" value="1"/>
</dbReference>
<feature type="domain" description="VPS37 C-terminal" evidence="8">
    <location>
        <begin position="293"/>
        <end position="382"/>
    </location>
</feature>
<dbReference type="GO" id="GO:0006612">
    <property type="term" value="P:protein targeting to membrane"/>
    <property type="evidence" value="ECO:0007669"/>
    <property type="project" value="TreeGrafter"/>
</dbReference>
<dbReference type="PROSITE" id="PS51314">
    <property type="entry name" value="VPS37_C"/>
    <property type="match status" value="1"/>
</dbReference>
<evidence type="ECO:0000313" key="9">
    <source>
        <dbReference type="Ensembl" id="ENSLLEP00000004443.1"/>
    </source>
</evidence>
<dbReference type="OrthoDB" id="10260857at2759"/>
<evidence type="ECO:0000313" key="10">
    <source>
        <dbReference type="Proteomes" id="UP000694569"/>
    </source>
</evidence>